<protein>
    <recommendedName>
        <fullName evidence="3">alcohol dehydrogenase</fullName>
        <ecNumber evidence="3">1.1.1.1</ecNumber>
    </recommendedName>
</protein>
<dbReference type="SUPFAM" id="SSF50129">
    <property type="entry name" value="GroES-like"/>
    <property type="match status" value="1"/>
</dbReference>
<dbReference type="InterPro" id="IPR002328">
    <property type="entry name" value="ADH_Zn_CS"/>
</dbReference>
<dbReference type="RefSeq" id="WP_114466741.1">
    <property type="nucleotide sequence ID" value="NZ_QPJK01000001.1"/>
</dbReference>
<dbReference type="Pfam" id="PF08240">
    <property type="entry name" value="ADH_N"/>
    <property type="match status" value="1"/>
</dbReference>
<dbReference type="EMBL" id="QPJK01000001">
    <property type="protein sequence ID" value="RCW76712.1"/>
    <property type="molecule type" value="Genomic_DNA"/>
</dbReference>
<keyword evidence="6" id="KW-0560">Oxidoreductase</keyword>
<dbReference type="InterPro" id="IPR013154">
    <property type="entry name" value="ADH-like_N"/>
</dbReference>
<evidence type="ECO:0000256" key="6">
    <source>
        <dbReference type="ARBA" id="ARBA00023002"/>
    </source>
</evidence>
<dbReference type="EC" id="1.1.1.1" evidence="3"/>
<dbReference type="CDD" id="cd08240">
    <property type="entry name" value="6_hydroxyhexanoate_dh_like"/>
    <property type="match status" value="1"/>
</dbReference>
<evidence type="ECO:0000313" key="10">
    <source>
        <dbReference type="Proteomes" id="UP000252884"/>
    </source>
</evidence>
<evidence type="ECO:0000313" key="9">
    <source>
        <dbReference type="EMBL" id="RCW76712.1"/>
    </source>
</evidence>
<dbReference type="PANTHER" id="PTHR42940">
    <property type="entry name" value="ALCOHOL DEHYDROGENASE 1-RELATED"/>
    <property type="match status" value="1"/>
</dbReference>
<keyword evidence="10" id="KW-1185">Reference proteome</keyword>
<evidence type="ECO:0000256" key="5">
    <source>
        <dbReference type="ARBA" id="ARBA00022833"/>
    </source>
</evidence>
<reference evidence="9 10" key="1">
    <citation type="submission" date="2018-07" db="EMBL/GenBank/DDBJ databases">
        <title>Genomic Encyclopedia of Type Strains, Phase IV (KMG-IV): sequencing the most valuable type-strain genomes for metagenomic binning, comparative biology and taxonomic classification.</title>
        <authorList>
            <person name="Goeker M."/>
        </authorList>
    </citation>
    <scope>NUCLEOTIDE SEQUENCE [LARGE SCALE GENOMIC DNA]</scope>
    <source>
        <strain evidence="9 10">DSM 21634</strain>
    </source>
</reference>
<evidence type="ECO:0000256" key="3">
    <source>
        <dbReference type="ARBA" id="ARBA00013190"/>
    </source>
</evidence>
<feature type="domain" description="Enoyl reductase (ER)" evidence="8">
    <location>
        <begin position="7"/>
        <end position="347"/>
    </location>
</feature>
<sequence>MLSYQIDTFGKPLAQVIRETPQPQGSEVLLRVGSCGVCHSDVHLQDGYFDMGGGNRLDMARAMQPPRTLGHEIAGTVVAVGPEARGVAVGDRRVVYPWIGCGRCTLCTTGDEQLCNAPQALGVHRDGGFADHVMVPHPRVLLDYDPLPEDQAATLACSGLTAYGALKKIDAPGAGDAVMIIGAGGVGLSGIRLAREMFQRPPIVVELDRSKWDVAREAGAGELIDPSADGALKALVKATGGGVAAAVDFVGAPASFDFGFGALRKGGKLVCVGLFGGATSIVPAMVTMKAVSVVGSYVGSLAEMQELLAIARAGRLPAMPLTAQPLAQASQALDDLRAGRIRGRTILHP</sequence>
<dbReference type="OrthoDB" id="9771084at2"/>
<evidence type="ECO:0000256" key="1">
    <source>
        <dbReference type="ARBA" id="ARBA00001947"/>
    </source>
</evidence>
<evidence type="ECO:0000256" key="2">
    <source>
        <dbReference type="ARBA" id="ARBA00008072"/>
    </source>
</evidence>
<dbReference type="InterPro" id="IPR013149">
    <property type="entry name" value="ADH-like_C"/>
</dbReference>
<evidence type="ECO:0000256" key="4">
    <source>
        <dbReference type="ARBA" id="ARBA00022723"/>
    </source>
</evidence>
<dbReference type="Pfam" id="PF00107">
    <property type="entry name" value="ADH_zinc_N"/>
    <property type="match status" value="1"/>
</dbReference>
<organism evidence="9 10">
    <name type="scientific">Pseudorhodoferax soli</name>
    <dbReference type="NCBI Taxonomy" id="545864"/>
    <lineage>
        <taxon>Bacteria</taxon>
        <taxon>Pseudomonadati</taxon>
        <taxon>Pseudomonadota</taxon>
        <taxon>Betaproteobacteria</taxon>
        <taxon>Burkholderiales</taxon>
        <taxon>Comamonadaceae</taxon>
    </lineage>
</organism>
<evidence type="ECO:0000256" key="7">
    <source>
        <dbReference type="RuleBase" id="RU361277"/>
    </source>
</evidence>
<dbReference type="PROSITE" id="PS00059">
    <property type="entry name" value="ADH_ZINC"/>
    <property type="match status" value="1"/>
</dbReference>
<dbReference type="SUPFAM" id="SSF51735">
    <property type="entry name" value="NAD(P)-binding Rossmann-fold domains"/>
    <property type="match status" value="1"/>
</dbReference>
<dbReference type="GO" id="GO:0005737">
    <property type="term" value="C:cytoplasm"/>
    <property type="evidence" value="ECO:0007669"/>
    <property type="project" value="TreeGrafter"/>
</dbReference>
<comment type="similarity">
    <text evidence="2 7">Belongs to the zinc-containing alcohol dehydrogenase family.</text>
</comment>
<keyword evidence="4 7" id="KW-0479">Metal-binding</keyword>
<gene>
    <name evidence="9" type="ORF">DES41_1011321</name>
</gene>
<comment type="caution">
    <text evidence="9">The sequence shown here is derived from an EMBL/GenBank/DDBJ whole genome shotgun (WGS) entry which is preliminary data.</text>
</comment>
<dbReference type="InterPro" id="IPR011032">
    <property type="entry name" value="GroES-like_sf"/>
</dbReference>
<dbReference type="GO" id="GO:0004022">
    <property type="term" value="F:alcohol dehydrogenase (NAD+) activity"/>
    <property type="evidence" value="ECO:0007669"/>
    <property type="project" value="UniProtKB-EC"/>
</dbReference>
<dbReference type="InterPro" id="IPR020843">
    <property type="entry name" value="ER"/>
</dbReference>
<evidence type="ECO:0000259" key="8">
    <source>
        <dbReference type="SMART" id="SM00829"/>
    </source>
</evidence>
<dbReference type="Proteomes" id="UP000252884">
    <property type="component" value="Unassembled WGS sequence"/>
</dbReference>
<proteinExistence type="inferred from homology"/>
<dbReference type="PANTHER" id="PTHR42940:SF8">
    <property type="entry name" value="VACUOLAR PROTEIN SORTING-ASSOCIATED PROTEIN 11"/>
    <property type="match status" value="1"/>
</dbReference>
<accession>A0A368Y938</accession>
<dbReference type="GO" id="GO:0008270">
    <property type="term" value="F:zinc ion binding"/>
    <property type="evidence" value="ECO:0007669"/>
    <property type="project" value="InterPro"/>
</dbReference>
<dbReference type="InterPro" id="IPR036291">
    <property type="entry name" value="NAD(P)-bd_dom_sf"/>
</dbReference>
<comment type="cofactor">
    <cofactor evidence="1 7">
        <name>Zn(2+)</name>
        <dbReference type="ChEBI" id="CHEBI:29105"/>
    </cofactor>
</comment>
<dbReference type="SMART" id="SM00829">
    <property type="entry name" value="PKS_ER"/>
    <property type="match status" value="1"/>
</dbReference>
<dbReference type="Gene3D" id="3.90.180.10">
    <property type="entry name" value="Medium-chain alcohol dehydrogenases, catalytic domain"/>
    <property type="match status" value="1"/>
</dbReference>
<keyword evidence="5 7" id="KW-0862">Zinc</keyword>
<name>A0A368Y938_9BURK</name>
<dbReference type="Gene3D" id="3.40.50.720">
    <property type="entry name" value="NAD(P)-binding Rossmann-like Domain"/>
    <property type="match status" value="1"/>
</dbReference>
<dbReference type="AlphaFoldDB" id="A0A368Y938"/>